<comment type="caution">
    <text evidence="3">The sequence shown here is derived from an EMBL/GenBank/DDBJ whole genome shotgun (WGS) entry which is preliminary data.</text>
</comment>
<keyword evidence="4" id="KW-1185">Reference proteome</keyword>
<evidence type="ECO:0000259" key="2">
    <source>
        <dbReference type="Pfam" id="PF00156"/>
    </source>
</evidence>
<dbReference type="PANTHER" id="PTHR47505">
    <property type="entry name" value="DNA UTILIZATION PROTEIN YHGH"/>
    <property type="match status" value="1"/>
</dbReference>
<dbReference type="Proteomes" id="UP000265419">
    <property type="component" value="Unassembled WGS sequence"/>
</dbReference>
<accession>A0A399JJE0</accession>
<gene>
    <name evidence="3" type="ORF">DWB68_06345</name>
</gene>
<sequence length="278" mass="28776">MNSGGARRLAAAADRGWYSGAGSWLRSALRETARLLFPAQCAVCSRPGEPLCAPCLGLALAAVLRPHEVDDLAELDVLAPTARAPVVSAGSYGGQLAAALLEAKRPHGRAILRRLGPALARSLRHAADEVGQEARGLRAWVVPVPASGPSLRRRGFWPVGELLRAAGPPPGFERRDALAWVPPLRRPGALGRWRTLLGGPGSQKTRGRRARSQAVRGSVRVAGGGTLRGVGVLLVDDVMTSGATLAECARVLRAAGGTVLGAAVVAHVHAPSSDCANG</sequence>
<dbReference type="Gene3D" id="3.40.50.2020">
    <property type="match status" value="1"/>
</dbReference>
<evidence type="ECO:0000313" key="3">
    <source>
        <dbReference type="EMBL" id="RII42566.1"/>
    </source>
</evidence>
<reference evidence="3 4" key="1">
    <citation type="submission" date="2018-07" db="EMBL/GenBank/DDBJ databases">
        <title>Arthrobacter sp. nov., isolated from raw cow's milk with high bacterial count.</title>
        <authorList>
            <person name="Hahne J."/>
            <person name="Isele D."/>
            <person name="Lipski A."/>
        </authorList>
    </citation>
    <scope>NUCLEOTIDE SEQUENCE [LARGE SCALE GENOMIC DNA]</scope>
    <source>
        <strain evidence="3 4">JZ R-35</strain>
    </source>
</reference>
<dbReference type="CDD" id="cd06223">
    <property type="entry name" value="PRTases_typeI"/>
    <property type="match status" value="1"/>
</dbReference>
<evidence type="ECO:0000256" key="1">
    <source>
        <dbReference type="ARBA" id="ARBA00008007"/>
    </source>
</evidence>
<dbReference type="InterPro" id="IPR029057">
    <property type="entry name" value="PRTase-like"/>
</dbReference>
<proteinExistence type="inferred from homology"/>
<feature type="domain" description="Phosphoribosyltransferase" evidence="2">
    <location>
        <begin position="223"/>
        <end position="269"/>
    </location>
</feature>
<organism evidence="3 4">
    <name type="scientific">Galactobacter valiniphilus</name>
    <dbReference type="NCBI Taxonomy" id="2676122"/>
    <lineage>
        <taxon>Bacteria</taxon>
        <taxon>Bacillati</taxon>
        <taxon>Actinomycetota</taxon>
        <taxon>Actinomycetes</taxon>
        <taxon>Micrococcales</taxon>
        <taxon>Micrococcaceae</taxon>
        <taxon>Galactobacter</taxon>
    </lineage>
</organism>
<dbReference type="AlphaFoldDB" id="A0A399JJE0"/>
<comment type="similarity">
    <text evidence="1">Belongs to the ComF/GntX family.</text>
</comment>
<dbReference type="SUPFAM" id="SSF53271">
    <property type="entry name" value="PRTase-like"/>
    <property type="match status" value="1"/>
</dbReference>
<name>A0A399JJE0_9MICC</name>
<protein>
    <submittedName>
        <fullName evidence="3">ComF family protein</fullName>
    </submittedName>
</protein>
<dbReference type="RefSeq" id="WP_119424309.1">
    <property type="nucleotide sequence ID" value="NZ_QQXK01000010.1"/>
</dbReference>
<dbReference type="PANTHER" id="PTHR47505:SF1">
    <property type="entry name" value="DNA UTILIZATION PROTEIN YHGH"/>
    <property type="match status" value="1"/>
</dbReference>
<dbReference type="InterPro" id="IPR051910">
    <property type="entry name" value="ComF/GntX_DNA_util-trans"/>
</dbReference>
<dbReference type="InterPro" id="IPR000836">
    <property type="entry name" value="PRTase_dom"/>
</dbReference>
<dbReference type="Pfam" id="PF00156">
    <property type="entry name" value="Pribosyltran"/>
    <property type="match status" value="1"/>
</dbReference>
<evidence type="ECO:0000313" key="4">
    <source>
        <dbReference type="Proteomes" id="UP000265419"/>
    </source>
</evidence>
<dbReference type="EMBL" id="QQXK01000010">
    <property type="protein sequence ID" value="RII42566.1"/>
    <property type="molecule type" value="Genomic_DNA"/>
</dbReference>